<keyword evidence="4" id="KW-1185">Reference proteome</keyword>
<dbReference type="Gene3D" id="3.40.250.10">
    <property type="entry name" value="Rhodanese-like domain"/>
    <property type="match status" value="1"/>
</dbReference>
<protein>
    <submittedName>
        <fullName evidence="3">Rhodanese-like domain-containing protein</fullName>
    </submittedName>
</protein>
<dbReference type="PANTHER" id="PTHR43031:SF1">
    <property type="entry name" value="PYRIDINE NUCLEOTIDE-DISULPHIDE OXIDOREDUCTASE"/>
    <property type="match status" value="1"/>
</dbReference>
<dbReference type="SMART" id="SM00450">
    <property type="entry name" value="RHOD"/>
    <property type="match status" value="1"/>
</dbReference>
<dbReference type="Pfam" id="PF00581">
    <property type="entry name" value="Rhodanese"/>
    <property type="match status" value="1"/>
</dbReference>
<evidence type="ECO:0000256" key="1">
    <source>
        <dbReference type="SAM" id="SignalP"/>
    </source>
</evidence>
<dbReference type="PROSITE" id="PS51257">
    <property type="entry name" value="PROKAR_LIPOPROTEIN"/>
    <property type="match status" value="1"/>
</dbReference>
<dbReference type="RefSeq" id="WP_386818045.1">
    <property type="nucleotide sequence ID" value="NZ_JBHUIT010000002.1"/>
</dbReference>
<proteinExistence type="predicted"/>
<dbReference type="Proteomes" id="UP001597375">
    <property type="component" value="Unassembled WGS sequence"/>
</dbReference>
<gene>
    <name evidence="3" type="ORF">ACFSSA_01745</name>
</gene>
<organism evidence="3 4">
    <name type="scientific">Luteolibacter algae</name>
    <dbReference type="NCBI Taxonomy" id="454151"/>
    <lineage>
        <taxon>Bacteria</taxon>
        <taxon>Pseudomonadati</taxon>
        <taxon>Verrucomicrobiota</taxon>
        <taxon>Verrucomicrobiia</taxon>
        <taxon>Verrucomicrobiales</taxon>
        <taxon>Verrucomicrobiaceae</taxon>
        <taxon>Luteolibacter</taxon>
    </lineage>
</organism>
<accession>A0ABW5D3X6</accession>
<evidence type="ECO:0000259" key="2">
    <source>
        <dbReference type="PROSITE" id="PS50206"/>
    </source>
</evidence>
<sequence>MRFLMMGKSLRIATLAVAMVFSACDSNSSPEENLEEMTRKVAGKFEDVKMISTRELAAWLGDSARQPPQLLDIREPEEYAVSHLPGAIRCDPDASAEQILAKIDPERAVVVYCSVGYRSSALAERLGSSVPQALNLEGSIFKWANEGRPLVKDNQPTTRVHPYNKKFGKMLRKSLHAY</sequence>
<dbReference type="InterPro" id="IPR050229">
    <property type="entry name" value="GlpE_sulfurtransferase"/>
</dbReference>
<dbReference type="SUPFAM" id="SSF52821">
    <property type="entry name" value="Rhodanese/Cell cycle control phosphatase"/>
    <property type="match status" value="1"/>
</dbReference>
<name>A0ABW5D3X6_9BACT</name>
<feature type="chain" id="PRO_5046558751" evidence="1">
    <location>
        <begin position="24"/>
        <end position="178"/>
    </location>
</feature>
<dbReference type="PANTHER" id="PTHR43031">
    <property type="entry name" value="FAD-DEPENDENT OXIDOREDUCTASE"/>
    <property type="match status" value="1"/>
</dbReference>
<keyword evidence="1" id="KW-0732">Signal</keyword>
<comment type="caution">
    <text evidence="3">The sequence shown here is derived from an EMBL/GenBank/DDBJ whole genome shotgun (WGS) entry which is preliminary data.</text>
</comment>
<dbReference type="InterPro" id="IPR001763">
    <property type="entry name" value="Rhodanese-like_dom"/>
</dbReference>
<reference evidence="4" key="1">
    <citation type="journal article" date="2019" name="Int. J. Syst. Evol. Microbiol.">
        <title>The Global Catalogue of Microorganisms (GCM) 10K type strain sequencing project: providing services to taxonomists for standard genome sequencing and annotation.</title>
        <authorList>
            <consortium name="The Broad Institute Genomics Platform"/>
            <consortium name="The Broad Institute Genome Sequencing Center for Infectious Disease"/>
            <person name="Wu L."/>
            <person name="Ma J."/>
        </authorList>
    </citation>
    <scope>NUCLEOTIDE SEQUENCE [LARGE SCALE GENOMIC DNA]</scope>
    <source>
        <strain evidence="4">CGMCC 4.7106</strain>
    </source>
</reference>
<evidence type="ECO:0000313" key="4">
    <source>
        <dbReference type="Proteomes" id="UP001597375"/>
    </source>
</evidence>
<dbReference type="CDD" id="cd00158">
    <property type="entry name" value="RHOD"/>
    <property type="match status" value="1"/>
</dbReference>
<dbReference type="EMBL" id="JBHUIT010000002">
    <property type="protein sequence ID" value="MFD2255386.1"/>
    <property type="molecule type" value="Genomic_DNA"/>
</dbReference>
<dbReference type="InterPro" id="IPR036873">
    <property type="entry name" value="Rhodanese-like_dom_sf"/>
</dbReference>
<dbReference type="PROSITE" id="PS50206">
    <property type="entry name" value="RHODANESE_3"/>
    <property type="match status" value="1"/>
</dbReference>
<feature type="domain" description="Rhodanese" evidence="2">
    <location>
        <begin position="64"/>
        <end position="152"/>
    </location>
</feature>
<feature type="signal peptide" evidence="1">
    <location>
        <begin position="1"/>
        <end position="23"/>
    </location>
</feature>
<evidence type="ECO:0000313" key="3">
    <source>
        <dbReference type="EMBL" id="MFD2255386.1"/>
    </source>
</evidence>